<keyword evidence="2" id="KW-1185">Reference proteome</keyword>
<protein>
    <submittedName>
        <fullName evidence="1">Uncharacterized protein</fullName>
    </submittedName>
</protein>
<sequence length="65" mass="7729">MTLRLTDDEAEALRLRSELEQRSMQEIAREAIREYIEAHSRAELLDQVLDEELPRYAEALRWLGE</sequence>
<proteinExistence type="predicted"/>
<dbReference type="GO" id="GO:0006355">
    <property type="term" value="P:regulation of DNA-templated transcription"/>
    <property type="evidence" value="ECO:0007669"/>
    <property type="project" value="InterPro"/>
</dbReference>
<dbReference type="SUPFAM" id="SSF47598">
    <property type="entry name" value="Ribbon-helix-helix"/>
    <property type="match status" value="1"/>
</dbReference>
<organism evidence="1 2">
    <name type="scientific">Frankia casuarinae (strain DSM 45818 / CECT 9043 / HFP020203 / CcI3)</name>
    <dbReference type="NCBI Taxonomy" id="106370"/>
    <lineage>
        <taxon>Bacteria</taxon>
        <taxon>Bacillati</taxon>
        <taxon>Actinomycetota</taxon>
        <taxon>Actinomycetes</taxon>
        <taxon>Frankiales</taxon>
        <taxon>Frankiaceae</taxon>
        <taxon>Frankia</taxon>
    </lineage>
</organism>
<dbReference type="STRING" id="106370.Francci3_1090"/>
<name>Q2JE21_FRACC</name>
<dbReference type="EMBL" id="CP000249">
    <property type="protein sequence ID" value="ABD10471.1"/>
    <property type="molecule type" value="Genomic_DNA"/>
</dbReference>
<evidence type="ECO:0000313" key="1">
    <source>
        <dbReference type="EMBL" id="ABD10471.1"/>
    </source>
</evidence>
<dbReference type="HOGENOM" id="CLU_203087_1_0_11"/>
<reference evidence="1 2" key="1">
    <citation type="journal article" date="2007" name="Genome Res.">
        <title>Genome characteristics of facultatively symbiotic Frankia sp. strains reflect host range and host plant biogeography.</title>
        <authorList>
            <person name="Normand P."/>
            <person name="Lapierre P."/>
            <person name="Tisa L.S."/>
            <person name="Gogarten J.P."/>
            <person name="Alloisio N."/>
            <person name="Bagnarol E."/>
            <person name="Bassi C.A."/>
            <person name="Berry A.M."/>
            <person name="Bickhart D.M."/>
            <person name="Choisne N."/>
            <person name="Couloux A."/>
            <person name="Cournoyer B."/>
            <person name="Cruveiller S."/>
            <person name="Daubin V."/>
            <person name="Demange N."/>
            <person name="Francino M.P."/>
            <person name="Goltsman E."/>
            <person name="Huang Y."/>
            <person name="Kopp O.R."/>
            <person name="Labarre L."/>
            <person name="Lapidus A."/>
            <person name="Lavire C."/>
            <person name="Marechal J."/>
            <person name="Martinez M."/>
            <person name="Mastronunzio J.E."/>
            <person name="Mullin B.C."/>
            <person name="Niemann J."/>
            <person name="Pujic P."/>
            <person name="Rawnsley T."/>
            <person name="Rouy Z."/>
            <person name="Schenowitz C."/>
            <person name="Sellstedt A."/>
            <person name="Tavares F."/>
            <person name="Tomkins J.P."/>
            <person name="Vallenet D."/>
            <person name="Valverde C."/>
            <person name="Wall L.G."/>
            <person name="Wang Y."/>
            <person name="Medigue C."/>
            <person name="Benson D.R."/>
        </authorList>
    </citation>
    <scope>NUCLEOTIDE SEQUENCE [LARGE SCALE GENOMIC DNA]</scope>
    <source>
        <strain evidence="2">DSM 45818 / CECT 9043 / CcI3</strain>
    </source>
</reference>
<dbReference type="Proteomes" id="UP000001937">
    <property type="component" value="Chromosome"/>
</dbReference>
<gene>
    <name evidence="1" type="ordered locus">Francci3_1090</name>
</gene>
<dbReference type="InterPro" id="IPR010985">
    <property type="entry name" value="Ribbon_hlx_hlx"/>
</dbReference>
<dbReference type="eggNOG" id="ENOG50335MU">
    <property type="taxonomic scope" value="Bacteria"/>
</dbReference>
<accession>Q2JE21</accession>
<dbReference type="KEGG" id="fra:Francci3_1090"/>
<evidence type="ECO:0000313" key="2">
    <source>
        <dbReference type="Proteomes" id="UP000001937"/>
    </source>
</evidence>
<dbReference type="AlphaFoldDB" id="Q2JE21"/>
<dbReference type="RefSeq" id="WP_011435539.1">
    <property type="nucleotide sequence ID" value="NC_007777.1"/>
</dbReference>